<organism evidence="1">
    <name type="scientific">Eutreptiella gymnastica</name>
    <dbReference type="NCBI Taxonomy" id="73025"/>
    <lineage>
        <taxon>Eukaryota</taxon>
        <taxon>Discoba</taxon>
        <taxon>Euglenozoa</taxon>
        <taxon>Euglenida</taxon>
        <taxon>Spirocuta</taxon>
        <taxon>Euglenophyceae</taxon>
        <taxon>Eutreptiales</taxon>
        <taxon>Eutreptiaceae</taxon>
        <taxon>Eutreptiella</taxon>
    </lineage>
</organism>
<gene>
    <name evidence="1" type="ORF">EGYM00163_LOCUS21348</name>
</gene>
<protein>
    <submittedName>
        <fullName evidence="1">Uncharacterized protein</fullName>
    </submittedName>
</protein>
<proteinExistence type="predicted"/>
<sequence>MVHWQSTPGKLAFFLFMQTNDLTWSHKRQSSGHRLYYTLTNQPSWTPSPPFVPPSTFALVEPLQAKPHKRKWSTPSSPGTSNFFSNKESLLLSSFNNPFWGWTELNIMHVNGNEESFP</sequence>
<dbReference type="EMBL" id="HBJA01060365">
    <property type="protein sequence ID" value="CAE0810214.1"/>
    <property type="molecule type" value="Transcribed_RNA"/>
</dbReference>
<reference evidence="1" key="1">
    <citation type="submission" date="2021-01" db="EMBL/GenBank/DDBJ databases">
        <authorList>
            <person name="Corre E."/>
            <person name="Pelletier E."/>
            <person name="Niang G."/>
            <person name="Scheremetjew M."/>
            <person name="Finn R."/>
            <person name="Kale V."/>
            <person name="Holt S."/>
            <person name="Cochrane G."/>
            <person name="Meng A."/>
            <person name="Brown T."/>
            <person name="Cohen L."/>
        </authorList>
    </citation>
    <scope>NUCLEOTIDE SEQUENCE</scope>
    <source>
        <strain evidence="1">CCMP1594</strain>
    </source>
</reference>
<evidence type="ECO:0000313" key="1">
    <source>
        <dbReference type="EMBL" id="CAE0810214.1"/>
    </source>
</evidence>
<dbReference type="AlphaFoldDB" id="A0A7S4CYC7"/>
<accession>A0A7S4CYC7</accession>
<name>A0A7S4CYC7_9EUGL</name>